<evidence type="ECO:0000313" key="1">
    <source>
        <dbReference type="EMBL" id="CAG7719218.1"/>
    </source>
</evidence>
<keyword evidence="2" id="KW-1185">Reference proteome</keyword>
<feature type="non-terminal residue" evidence="1">
    <location>
        <position position="1"/>
    </location>
</feature>
<proteinExistence type="predicted"/>
<dbReference type="Proteomes" id="UP000708208">
    <property type="component" value="Unassembled WGS sequence"/>
</dbReference>
<reference evidence="1" key="1">
    <citation type="submission" date="2021-06" db="EMBL/GenBank/DDBJ databases">
        <authorList>
            <person name="Hodson N. C."/>
            <person name="Mongue J. A."/>
            <person name="Jaron S. K."/>
        </authorList>
    </citation>
    <scope>NUCLEOTIDE SEQUENCE</scope>
</reference>
<name>A0A8J2JFG9_9HEXA</name>
<accession>A0A8J2JFG9</accession>
<protein>
    <submittedName>
        <fullName evidence="1">Uncharacterized protein</fullName>
    </submittedName>
</protein>
<gene>
    <name evidence="1" type="ORF">AFUS01_LOCUS8553</name>
</gene>
<dbReference type="EMBL" id="CAJVCH010059614">
    <property type="protein sequence ID" value="CAG7719218.1"/>
    <property type="molecule type" value="Genomic_DNA"/>
</dbReference>
<comment type="caution">
    <text evidence="1">The sequence shown here is derived from an EMBL/GenBank/DDBJ whole genome shotgun (WGS) entry which is preliminary data.</text>
</comment>
<organism evidence="1 2">
    <name type="scientific">Allacma fusca</name>
    <dbReference type="NCBI Taxonomy" id="39272"/>
    <lineage>
        <taxon>Eukaryota</taxon>
        <taxon>Metazoa</taxon>
        <taxon>Ecdysozoa</taxon>
        <taxon>Arthropoda</taxon>
        <taxon>Hexapoda</taxon>
        <taxon>Collembola</taxon>
        <taxon>Symphypleona</taxon>
        <taxon>Sminthuridae</taxon>
        <taxon>Allacma</taxon>
    </lineage>
</organism>
<dbReference type="AlphaFoldDB" id="A0A8J2JFG9"/>
<evidence type="ECO:0000313" key="2">
    <source>
        <dbReference type="Proteomes" id="UP000708208"/>
    </source>
</evidence>
<sequence>MDSFLPPFLNDWQHWKPPAVENGPRVALE</sequence>